<name>A0A918HWH3_9ACTN</name>
<feature type="compositionally biased region" description="Basic and acidic residues" evidence="1">
    <location>
        <begin position="81"/>
        <end position="91"/>
    </location>
</feature>
<feature type="region of interest" description="Disordered" evidence="1">
    <location>
        <begin position="1"/>
        <end position="22"/>
    </location>
</feature>
<evidence type="ECO:0000256" key="1">
    <source>
        <dbReference type="SAM" id="MobiDB-lite"/>
    </source>
</evidence>
<reference evidence="2" key="1">
    <citation type="journal article" date="2014" name="Int. J. Syst. Evol. Microbiol.">
        <title>Complete genome sequence of Corynebacterium casei LMG S-19264T (=DSM 44701T), isolated from a smear-ripened cheese.</title>
        <authorList>
            <consortium name="US DOE Joint Genome Institute (JGI-PGF)"/>
            <person name="Walter F."/>
            <person name="Albersmeier A."/>
            <person name="Kalinowski J."/>
            <person name="Ruckert C."/>
        </authorList>
    </citation>
    <scope>NUCLEOTIDE SEQUENCE</scope>
    <source>
        <strain evidence="2">JCM 4391</strain>
    </source>
</reference>
<dbReference type="AlphaFoldDB" id="A0A918HWH3"/>
<organism evidence="2 3">
    <name type="scientific">Streptomyces lavendofoliae</name>
    <dbReference type="NCBI Taxonomy" id="67314"/>
    <lineage>
        <taxon>Bacteria</taxon>
        <taxon>Bacillati</taxon>
        <taxon>Actinomycetota</taxon>
        <taxon>Actinomycetes</taxon>
        <taxon>Kitasatosporales</taxon>
        <taxon>Streptomycetaceae</taxon>
        <taxon>Streptomyces</taxon>
    </lineage>
</organism>
<comment type="caution">
    <text evidence="2">The sequence shown here is derived from an EMBL/GenBank/DDBJ whole genome shotgun (WGS) entry which is preliminary data.</text>
</comment>
<gene>
    <name evidence="2" type="ORF">GCM10010274_26150</name>
</gene>
<dbReference type="EMBL" id="BMTP01000006">
    <property type="protein sequence ID" value="GGU37654.1"/>
    <property type="molecule type" value="Genomic_DNA"/>
</dbReference>
<evidence type="ECO:0000313" key="3">
    <source>
        <dbReference type="Proteomes" id="UP000636661"/>
    </source>
</evidence>
<sequence>MTGSSPRRGVKVWAVGPPAPAPGEVAGHWRPARLLAAPPYDDPDVPCVGQYVYTLEPSEDGWKFVRQRAHRRHRAPCAPRVNDHNRHRDHP</sequence>
<feature type="compositionally biased region" description="Low complexity" evidence="1">
    <location>
        <begin position="11"/>
        <end position="22"/>
    </location>
</feature>
<proteinExistence type="predicted"/>
<evidence type="ECO:0000313" key="2">
    <source>
        <dbReference type="EMBL" id="GGU37654.1"/>
    </source>
</evidence>
<feature type="region of interest" description="Disordered" evidence="1">
    <location>
        <begin position="71"/>
        <end position="91"/>
    </location>
</feature>
<protein>
    <submittedName>
        <fullName evidence="2">Uncharacterized protein</fullName>
    </submittedName>
</protein>
<accession>A0A918HWH3</accession>
<reference evidence="2" key="2">
    <citation type="submission" date="2020-09" db="EMBL/GenBank/DDBJ databases">
        <authorList>
            <person name="Sun Q."/>
            <person name="Ohkuma M."/>
        </authorList>
    </citation>
    <scope>NUCLEOTIDE SEQUENCE</scope>
    <source>
        <strain evidence="2">JCM 4391</strain>
    </source>
</reference>
<dbReference type="Proteomes" id="UP000636661">
    <property type="component" value="Unassembled WGS sequence"/>
</dbReference>
<keyword evidence="3" id="KW-1185">Reference proteome</keyword>